<dbReference type="AlphaFoldDB" id="A0A1X7U2F1"/>
<dbReference type="InParanoid" id="A0A1X7U2F1"/>
<organism evidence="1">
    <name type="scientific">Amphimedon queenslandica</name>
    <name type="common">Sponge</name>
    <dbReference type="NCBI Taxonomy" id="400682"/>
    <lineage>
        <taxon>Eukaryota</taxon>
        <taxon>Metazoa</taxon>
        <taxon>Porifera</taxon>
        <taxon>Demospongiae</taxon>
        <taxon>Heteroscleromorpha</taxon>
        <taxon>Haplosclerida</taxon>
        <taxon>Niphatidae</taxon>
        <taxon>Amphimedon</taxon>
    </lineage>
</organism>
<accession>A0A1X7U2F1</accession>
<dbReference type="EnsemblMetazoa" id="Aqu2.1.21838_001">
    <property type="protein sequence ID" value="Aqu2.1.21838_001"/>
    <property type="gene ID" value="Aqu2.1.21838"/>
</dbReference>
<proteinExistence type="predicted"/>
<protein>
    <submittedName>
        <fullName evidence="1">Uncharacterized protein</fullName>
    </submittedName>
</protein>
<sequence length="199" mass="22767">EVHVPVSKELLMDFASMRVSYGKMFYNVGKIIKRKSPPLEEIKECLSCYGNVSNVKKCLNISSVLRLIQNECSLTNIALLHSVVEELNITEAEEHIKTYKAELKEFCKSLSISLRLKERFASIPHLQCQGVTFLLSRMPERHILDDIENILRELVQDEKKNIWMQVITPVTVEPVMEEISAKVSNSILGNCRISNILHL</sequence>
<evidence type="ECO:0000313" key="1">
    <source>
        <dbReference type="EnsemblMetazoa" id="Aqu2.1.21838_001"/>
    </source>
</evidence>
<reference evidence="1" key="1">
    <citation type="submission" date="2017-05" db="UniProtKB">
        <authorList>
            <consortium name="EnsemblMetazoa"/>
        </authorList>
    </citation>
    <scope>IDENTIFICATION</scope>
</reference>
<name>A0A1X7U2F1_AMPQE</name>